<accession>A0ABN2AM38</accession>
<evidence type="ECO:0008006" key="4">
    <source>
        <dbReference type="Google" id="ProtNLM"/>
    </source>
</evidence>
<protein>
    <recommendedName>
        <fullName evidence="4">Peptidase M23</fullName>
    </recommendedName>
</protein>
<feature type="region of interest" description="Disordered" evidence="1">
    <location>
        <begin position="86"/>
        <end position="145"/>
    </location>
</feature>
<feature type="region of interest" description="Disordered" evidence="1">
    <location>
        <begin position="1"/>
        <end position="34"/>
    </location>
</feature>
<keyword evidence="3" id="KW-1185">Reference proteome</keyword>
<dbReference type="RefSeq" id="WP_344503626.1">
    <property type="nucleotide sequence ID" value="NZ_BAAAQD010000007.1"/>
</dbReference>
<gene>
    <name evidence="2" type="ORF">GCM10009827_041540</name>
</gene>
<name>A0ABN2AM38_9ACTN</name>
<proteinExistence type="predicted"/>
<comment type="caution">
    <text evidence="2">The sequence shown here is derived from an EMBL/GenBank/DDBJ whole genome shotgun (WGS) entry which is preliminary data.</text>
</comment>
<evidence type="ECO:0000256" key="1">
    <source>
        <dbReference type="SAM" id="MobiDB-lite"/>
    </source>
</evidence>
<reference evidence="2 3" key="1">
    <citation type="journal article" date="2019" name="Int. J. Syst. Evol. Microbiol.">
        <title>The Global Catalogue of Microorganisms (GCM) 10K type strain sequencing project: providing services to taxonomists for standard genome sequencing and annotation.</title>
        <authorList>
            <consortium name="The Broad Institute Genomics Platform"/>
            <consortium name="The Broad Institute Genome Sequencing Center for Infectious Disease"/>
            <person name="Wu L."/>
            <person name="Ma J."/>
        </authorList>
    </citation>
    <scope>NUCLEOTIDE SEQUENCE [LARGE SCALE GENOMIC DNA]</scope>
    <source>
        <strain evidence="2 3">JCM 15933</strain>
    </source>
</reference>
<sequence>MLPGADDDQQLNGATARGPRHLRRSRRGRHATRFRLRAPVPAEIRRYAVGAVAVVAIGLSATLSASAGPAAVPADSAAFAVDAERSAAGGQASRSRTRKPADSANKATPAPTKAAPAPAKTTPAPAGTPPASTAAPSPTVHAPVGGLTQAEMNNAVAIIDVARQLNLPRRAAVVGIATALQESHLRNLANPNVPQSLQRPNEGVGYDYDSVGLFQQRPSWGSVDQLMNPHESARRFYAALAQIPGWEQQAVTIAAQMVQRSAFPDAYAKWEGLAQQIVDAVM</sequence>
<evidence type="ECO:0000313" key="2">
    <source>
        <dbReference type="EMBL" id="GAA1521355.1"/>
    </source>
</evidence>
<organism evidence="2 3">
    <name type="scientific">Dactylosporangium maewongense</name>
    <dbReference type="NCBI Taxonomy" id="634393"/>
    <lineage>
        <taxon>Bacteria</taxon>
        <taxon>Bacillati</taxon>
        <taxon>Actinomycetota</taxon>
        <taxon>Actinomycetes</taxon>
        <taxon>Micromonosporales</taxon>
        <taxon>Micromonosporaceae</taxon>
        <taxon>Dactylosporangium</taxon>
    </lineage>
</organism>
<feature type="compositionally biased region" description="Low complexity" evidence="1">
    <location>
        <begin position="103"/>
        <end position="139"/>
    </location>
</feature>
<dbReference type="Proteomes" id="UP001501470">
    <property type="component" value="Unassembled WGS sequence"/>
</dbReference>
<evidence type="ECO:0000313" key="3">
    <source>
        <dbReference type="Proteomes" id="UP001501470"/>
    </source>
</evidence>
<feature type="compositionally biased region" description="Basic residues" evidence="1">
    <location>
        <begin position="18"/>
        <end position="34"/>
    </location>
</feature>
<dbReference type="EMBL" id="BAAAQD010000007">
    <property type="protein sequence ID" value="GAA1521355.1"/>
    <property type="molecule type" value="Genomic_DNA"/>
</dbReference>